<gene>
    <name evidence="2" type="ORF">B0T16DRAFT_461577</name>
</gene>
<name>A0AA39XWF7_9PEZI</name>
<feature type="region of interest" description="Disordered" evidence="1">
    <location>
        <begin position="47"/>
        <end position="74"/>
    </location>
</feature>
<dbReference type="Proteomes" id="UP001174936">
    <property type="component" value="Unassembled WGS sequence"/>
</dbReference>
<proteinExistence type="predicted"/>
<feature type="compositionally biased region" description="Low complexity" evidence="1">
    <location>
        <begin position="55"/>
        <end position="74"/>
    </location>
</feature>
<organism evidence="2 3">
    <name type="scientific">Cercophora newfieldiana</name>
    <dbReference type="NCBI Taxonomy" id="92897"/>
    <lineage>
        <taxon>Eukaryota</taxon>
        <taxon>Fungi</taxon>
        <taxon>Dikarya</taxon>
        <taxon>Ascomycota</taxon>
        <taxon>Pezizomycotina</taxon>
        <taxon>Sordariomycetes</taxon>
        <taxon>Sordariomycetidae</taxon>
        <taxon>Sordariales</taxon>
        <taxon>Lasiosphaeriaceae</taxon>
        <taxon>Cercophora</taxon>
    </lineage>
</organism>
<dbReference type="AlphaFoldDB" id="A0AA39XWF7"/>
<dbReference type="EMBL" id="JAULSV010000006">
    <property type="protein sequence ID" value="KAK0641522.1"/>
    <property type="molecule type" value="Genomic_DNA"/>
</dbReference>
<feature type="region of interest" description="Disordered" evidence="1">
    <location>
        <begin position="1"/>
        <end position="20"/>
    </location>
</feature>
<evidence type="ECO:0000313" key="2">
    <source>
        <dbReference type="EMBL" id="KAK0641522.1"/>
    </source>
</evidence>
<accession>A0AA39XWF7</accession>
<protein>
    <submittedName>
        <fullName evidence="2">Uncharacterized protein</fullName>
    </submittedName>
</protein>
<comment type="caution">
    <text evidence="2">The sequence shown here is derived from an EMBL/GenBank/DDBJ whole genome shotgun (WGS) entry which is preliminary data.</text>
</comment>
<reference evidence="2" key="1">
    <citation type="submission" date="2023-06" db="EMBL/GenBank/DDBJ databases">
        <title>Genome-scale phylogeny and comparative genomics of the fungal order Sordariales.</title>
        <authorList>
            <consortium name="Lawrence Berkeley National Laboratory"/>
            <person name="Hensen N."/>
            <person name="Bonometti L."/>
            <person name="Westerberg I."/>
            <person name="Brannstrom I.O."/>
            <person name="Guillou S."/>
            <person name="Cros-Aarteil S."/>
            <person name="Calhoun S."/>
            <person name="Haridas S."/>
            <person name="Kuo A."/>
            <person name="Mondo S."/>
            <person name="Pangilinan J."/>
            <person name="Riley R."/>
            <person name="Labutti K."/>
            <person name="Andreopoulos B."/>
            <person name="Lipzen A."/>
            <person name="Chen C."/>
            <person name="Yanf M."/>
            <person name="Daum C."/>
            <person name="Ng V."/>
            <person name="Clum A."/>
            <person name="Steindorff A."/>
            <person name="Ohm R."/>
            <person name="Martin F."/>
            <person name="Silar P."/>
            <person name="Natvig D."/>
            <person name="Lalanne C."/>
            <person name="Gautier V."/>
            <person name="Ament-Velasquez S.L."/>
            <person name="Kruys A."/>
            <person name="Hutchinson M.I."/>
            <person name="Powell A.J."/>
            <person name="Barry K."/>
            <person name="Miller A.N."/>
            <person name="Grigoriev I.V."/>
            <person name="Debuchy R."/>
            <person name="Gladieux P."/>
            <person name="Thoren M.H."/>
            <person name="Johannesson H."/>
        </authorList>
    </citation>
    <scope>NUCLEOTIDE SEQUENCE</scope>
    <source>
        <strain evidence="2">SMH2532-1</strain>
    </source>
</reference>
<keyword evidence="3" id="KW-1185">Reference proteome</keyword>
<sequence>MPSPSAPAPAKEQPNPLRSVLETKGVKFHLKTGGAMWECTVIDRATHERQKAARTDSSASVSSADSETSSTISK</sequence>
<evidence type="ECO:0000313" key="3">
    <source>
        <dbReference type="Proteomes" id="UP001174936"/>
    </source>
</evidence>
<evidence type="ECO:0000256" key="1">
    <source>
        <dbReference type="SAM" id="MobiDB-lite"/>
    </source>
</evidence>